<feature type="region of interest" description="Disordered" evidence="9">
    <location>
        <begin position="59"/>
        <end position="129"/>
    </location>
</feature>
<dbReference type="GO" id="GO:0017119">
    <property type="term" value="C:Golgi transport complex"/>
    <property type="evidence" value="ECO:0007669"/>
    <property type="project" value="InterPro"/>
</dbReference>
<evidence type="ECO:0000256" key="2">
    <source>
        <dbReference type="ARBA" id="ARBA00006419"/>
    </source>
</evidence>
<feature type="compositionally biased region" description="Pro residues" evidence="9">
    <location>
        <begin position="76"/>
        <end position="120"/>
    </location>
</feature>
<comment type="subcellular location">
    <subcellularLocation>
        <location evidence="1">Golgi apparatus membrane</location>
        <topology evidence="1">Peripheral membrane protein</topology>
    </subcellularLocation>
</comment>
<gene>
    <name evidence="11" type="ORF">Goshw_009779</name>
</gene>
<dbReference type="GO" id="GO:0015031">
    <property type="term" value="P:protein transport"/>
    <property type="evidence" value="ECO:0007669"/>
    <property type="project" value="UniProtKB-KW"/>
</dbReference>
<evidence type="ECO:0000256" key="4">
    <source>
        <dbReference type="ARBA" id="ARBA00022448"/>
    </source>
</evidence>
<organism evidence="11 12">
    <name type="scientific">Gossypium schwendimanii</name>
    <name type="common">Cotton</name>
    <dbReference type="NCBI Taxonomy" id="34291"/>
    <lineage>
        <taxon>Eukaryota</taxon>
        <taxon>Viridiplantae</taxon>
        <taxon>Streptophyta</taxon>
        <taxon>Embryophyta</taxon>
        <taxon>Tracheophyta</taxon>
        <taxon>Spermatophyta</taxon>
        <taxon>Magnoliopsida</taxon>
        <taxon>eudicotyledons</taxon>
        <taxon>Gunneridae</taxon>
        <taxon>Pentapetalae</taxon>
        <taxon>rosids</taxon>
        <taxon>malvids</taxon>
        <taxon>Malvales</taxon>
        <taxon>Malvaceae</taxon>
        <taxon>Malvoideae</taxon>
        <taxon>Gossypium</taxon>
    </lineage>
</organism>
<dbReference type="AlphaFoldDB" id="A0A7J9M2Y4"/>
<evidence type="ECO:0000256" key="6">
    <source>
        <dbReference type="ARBA" id="ARBA00023034"/>
    </source>
</evidence>
<dbReference type="PRINTS" id="PR01217">
    <property type="entry name" value="PRICHEXTENSN"/>
</dbReference>
<evidence type="ECO:0000256" key="7">
    <source>
        <dbReference type="ARBA" id="ARBA00023136"/>
    </source>
</evidence>
<evidence type="ECO:0000256" key="10">
    <source>
        <dbReference type="SAM" id="SignalP"/>
    </source>
</evidence>
<keyword evidence="7" id="KW-0472">Membrane</keyword>
<evidence type="ECO:0000313" key="11">
    <source>
        <dbReference type="EMBL" id="MBA0865177.1"/>
    </source>
</evidence>
<evidence type="ECO:0000256" key="1">
    <source>
        <dbReference type="ARBA" id="ARBA00004395"/>
    </source>
</evidence>
<evidence type="ECO:0000256" key="5">
    <source>
        <dbReference type="ARBA" id="ARBA00022927"/>
    </source>
</evidence>
<dbReference type="PANTHER" id="PTHR21311">
    <property type="entry name" value="CONSERVED OLIGOMERIC GOLGI COMPLEX COMPONENT 8"/>
    <property type="match status" value="1"/>
</dbReference>
<evidence type="ECO:0000313" key="12">
    <source>
        <dbReference type="Proteomes" id="UP000593576"/>
    </source>
</evidence>
<dbReference type="EMBL" id="JABFAF010000009">
    <property type="protein sequence ID" value="MBA0865177.1"/>
    <property type="molecule type" value="Genomic_DNA"/>
</dbReference>
<dbReference type="GO" id="GO:0006891">
    <property type="term" value="P:intra-Golgi vesicle-mediated transport"/>
    <property type="evidence" value="ECO:0007669"/>
    <property type="project" value="TreeGrafter"/>
</dbReference>
<evidence type="ECO:0000256" key="9">
    <source>
        <dbReference type="SAM" id="MobiDB-lite"/>
    </source>
</evidence>
<feature type="signal peptide" evidence="10">
    <location>
        <begin position="1"/>
        <end position="28"/>
    </location>
</feature>
<dbReference type="PANTHER" id="PTHR21311:SF0">
    <property type="entry name" value="CONSERVED OLIGOMERIC GOLGI COMPLEX SUBUNIT 8"/>
    <property type="match status" value="1"/>
</dbReference>
<dbReference type="Pfam" id="PF04124">
    <property type="entry name" value="Dor1"/>
    <property type="match status" value="1"/>
</dbReference>
<dbReference type="Proteomes" id="UP000593576">
    <property type="component" value="Unassembled WGS sequence"/>
</dbReference>
<feature type="chain" id="PRO_5029685638" description="Conserved oligomeric Golgi complex subunit 8" evidence="10">
    <location>
        <begin position="29"/>
        <end position="412"/>
    </location>
</feature>
<dbReference type="OrthoDB" id="1748563at2759"/>
<reference evidence="11 12" key="1">
    <citation type="journal article" date="2019" name="Genome Biol. Evol.">
        <title>Insights into the evolution of the New World diploid cottons (Gossypium, subgenus Houzingenia) based on genome sequencing.</title>
        <authorList>
            <person name="Grover C.E."/>
            <person name="Arick M.A. 2nd"/>
            <person name="Thrash A."/>
            <person name="Conover J.L."/>
            <person name="Sanders W.S."/>
            <person name="Peterson D.G."/>
            <person name="Frelichowski J.E."/>
            <person name="Scheffler J.A."/>
            <person name="Scheffler B.E."/>
            <person name="Wendel J.F."/>
        </authorList>
    </citation>
    <scope>NUCLEOTIDE SEQUENCE [LARGE SCALE GENOMIC DNA]</scope>
    <source>
        <strain evidence="11">1</strain>
        <tissue evidence="11">Leaf</tissue>
    </source>
</reference>
<comment type="caution">
    <text evidence="11">The sequence shown here is derived from an EMBL/GenBank/DDBJ whole genome shotgun (WGS) entry which is preliminary data.</text>
</comment>
<dbReference type="GO" id="GO:0000139">
    <property type="term" value="C:Golgi membrane"/>
    <property type="evidence" value="ECO:0007669"/>
    <property type="project" value="UniProtKB-SubCell"/>
</dbReference>
<keyword evidence="5" id="KW-0653">Protein transport</keyword>
<dbReference type="InterPro" id="IPR007255">
    <property type="entry name" value="COG8"/>
</dbReference>
<feature type="non-terminal residue" evidence="11">
    <location>
        <position position="412"/>
    </location>
</feature>
<comment type="similarity">
    <text evidence="2">Belongs to the COG8 family.</text>
</comment>
<sequence>MVMGRVFQGSKWLKIGIMGMIMLARVTSEHEMGPPSDGSLCISECTTCPVICSPPPPSQLKSFSPPSPSVHDSPPEPDYIPPQLPDSQCSPPPLESVSLPSPPPSPPPPRPPSPPPPPAPSSYSSKASPPPPRFEYFYNAPNGQGPPAIVGPIQYPYPYYYVSKASPLSFQASLSLDPANHNLAMVMELQNGDIAVSLSASVASAMASLLPLASVSQQPYVSELLSFTLDRLHKDIRKEPKLLRVDTERIQRQMLEVAVGNYRAFISAADALVAIKEEVPSINKHLESMITVIPNLTSGCTEFVESAEHILENRKMNQTLLANHNVYEMAIMMKLWTWKHLFASSQLCTLKVGLDGRLGAVRRLPVIQAVAVEVRQTTPSLLSQLLQKLRSNIQLPECLLIIGYLRRIGVFG</sequence>
<protein>
    <recommendedName>
        <fullName evidence="3">Conserved oligomeric Golgi complex subunit 8</fullName>
    </recommendedName>
    <alternativeName>
        <fullName evidence="8">Component of oligomeric Golgi complex 8</fullName>
    </alternativeName>
</protein>
<keyword evidence="12" id="KW-1185">Reference proteome</keyword>
<name>A0A7J9M2Y4_GOSSC</name>
<evidence type="ECO:0000256" key="3">
    <source>
        <dbReference type="ARBA" id="ARBA00020983"/>
    </source>
</evidence>
<keyword evidence="10" id="KW-0732">Signal</keyword>
<proteinExistence type="inferred from homology"/>
<keyword evidence="6" id="KW-0333">Golgi apparatus</keyword>
<accession>A0A7J9M2Y4</accession>
<evidence type="ECO:0000256" key="8">
    <source>
        <dbReference type="ARBA" id="ARBA00031347"/>
    </source>
</evidence>
<keyword evidence="4" id="KW-0813">Transport</keyword>